<feature type="repeat" description="TPR" evidence="1">
    <location>
        <begin position="675"/>
        <end position="708"/>
    </location>
</feature>
<evidence type="ECO:0000313" key="3">
    <source>
        <dbReference type="EMBL" id="TVY78404.1"/>
    </source>
</evidence>
<keyword evidence="4" id="KW-1185">Reference proteome</keyword>
<feature type="compositionally biased region" description="Low complexity" evidence="2">
    <location>
        <begin position="197"/>
        <end position="216"/>
    </location>
</feature>
<feature type="repeat" description="TPR" evidence="1">
    <location>
        <begin position="445"/>
        <end position="478"/>
    </location>
</feature>
<gene>
    <name evidence="3" type="primary">sfc4</name>
    <name evidence="3" type="ORF">LSUE1_G003983</name>
</gene>
<feature type="compositionally biased region" description="Polar residues" evidence="2">
    <location>
        <begin position="43"/>
        <end position="52"/>
    </location>
</feature>
<keyword evidence="1" id="KW-0802">TPR repeat</keyword>
<feature type="compositionally biased region" description="Polar residues" evidence="2">
    <location>
        <begin position="146"/>
        <end position="172"/>
    </location>
</feature>
<dbReference type="OrthoDB" id="9991317at2759"/>
<feature type="region of interest" description="Disordered" evidence="2">
    <location>
        <begin position="43"/>
        <end position="63"/>
    </location>
</feature>
<feature type="region of interest" description="Disordered" evidence="2">
    <location>
        <begin position="312"/>
        <end position="333"/>
    </location>
</feature>
<evidence type="ECO:0000313" key="4">
    <source>
        <dbReference type="Proteomes" id="UP000469558"/>
    </source>
</evidence>
<protein>
    <submittedName>
        <fullName evidence="3">Transcription factor tau subunit</fullName>
    </submittedName>
</protein>
<dbReference type="InterPro" id="IPR039340">
    <property type="entry name" value="Tfc4/TFIIIC-102/Sfc4"/>
</dbReference>
<feature type="compositionally biased region" description="Polar residues" evidence="2">
    <location>
        <begin position="771"/>
        <end position="780"/>
    </location>
</feature>
<feature type="region of interest" description="Disordered" evidence="2">
    <location>
        <begin position="749"/>
        <end position="793"/>
    </location>
</feature>
<feature type="repeat" description="TPR" evidence="1">
    <location>
        <begin position="1057"/>
        <end position="1090"/>
    </location>
</feature>
<feature type="compositionally biased region" description="Basic and acidic residues" evidence="2">
    <location>
        <begin position="217"/>
        <end position="235"/>
    </location>
</feature>
<feature type="region of interest" description="Disordered" evidence="2">
    <location>
        <begin position="106"/>
        <end position="176"/>
    </location>
</feature>
<feature type="compositionally biased region" description="Low complexity" evidence="2">
    <location>
        <begin position="118"/>
        <end position="128"/>
    </location>
</feature>
<dbReference type="Gene3D" id="1.25.40.10">
    <property type="entry name" value="Tetratricopeptide repeat domain"/>
    <property type="match status" value="3"/>
</dbReference>
<sequence>MYPSIRPAAAAATLSQPLYLGPALSQSHKPLWYGTYPQHGTQEQVAASTSQATGGGDWSSKYSSKQGQRAAAAGQVIGGGDWSSKYSTAGNLYSAVSNGSPLPSYASPYHPIEQRSYTGSTTSSHHGSPAPAIMHGSPAPAITDGPSMTVSSIRPRTPSDHITNANSAQSEQAEPELEWFQTYIDPSQKRDSEVVARSESPSHSSTGSSSRSISPIRRSEYPDPDPPWRKKDYQKSRQKKRGSYLNIPERIDSEGFISDGDSDYEEFQSHMARLEQQIDAVRNHDDVDDEESDHEGTKRMFPQDRPIRQRIGRTGPVYTGRGGFRGPRRAAQPTGDVKMRLHAANQLFLEERYLEAKDVVFEIISINAETHEAWTLLATIWKELGEIDWALRCLMFAAHMRPKHLSSWFQLADLALNDTGDERAEYVNHASFAYSAALKVDVNNLKARLGKAQCYFDLDRMGRAVVEFKRVLELSPHNLEVLEKIAEACIDINKVDIAKDLYRKTIAHFRESPAIVGPSFGWADVDTYLELFAFAGQYDQAIKELKSLVRWLLGRDEETFWDNVTEDDREWDASNSRRLAVEAFVPDRFPNSSYGAGLPLEFRIKLGLYRLRLHSPEAWRHLEFLDLQNKTGEDRVLNNPHLCLKVADTLLDFELYDSAMKYYDALKAIPEENTASLYIQIGKCLIRQNLREDAEKSFKEAIRIDDANVDARKHLAKLFEEGGEEGPAFDLINQIMELKQVETRNAVDVQEQKQKQKQQKQKRQKQKQPAPKSSTDSVLNHNRDGTGNIGGKEGREERLKALCHALKTELEAMRYGDIDSTKIWMDAAHEFTNDFRGARTFYNWEKFAEFKGYSEMGSTMGQTTLEPDLVDMTARLAKSLGAGLSNYGNSTKPPESLPLDFKGIRMSGWLDLFLEYAICLAKNGRKKDSYEIIEAAKDSHILYNSRESKILIHLCWCMCAVILNDDQTVVTMARFFMKKHQFTTDSYRIFSTLTRVNNVPVTWYTSGPTQKYILRQIKTMDYALVDDETRKQHLADFAAYSVMDENGNLIANNDMDISLVMLYGYILFTNASYRNALNYFFRAHALDPENPMVNLSIGLAYVHYSLKRQVENRQHAILQGLTFMFRYYDTRSVSDFVEERLEAHYNVARVYHMLGLVHLALPYYWKVLNEPKEGVKEDLVLDTAYNMQTIYMSSGNPEMAQSITHQFLVI</sequence>
<dbReference type="PANTHER" id="PTHR23082:SF0">
    <property type="entry name" value="GENERAL TRANSCRIPTION FACTOR 3C POLYPEPTIDE 3"/>
    <property type="match status" value="1"/>
</dbReference>
<name>A0A8T9C336_9HELO</name>
<accession>A0A8T9C336</accession>
<feature type="region of interest" description="Disordered" evidence="2">
    <location>
        <begin position="190"/>
        <end position="247"/>
    </location>
</feature>
<feature type="compositionally biased region" description="Basic residues" evidence="2">
    <location>
        <begin position="755"/>
        <end position="766"/>
    </location>
</feature>
<dbReference type="InterPro" id="IPR011990">
    <property type="entry name" value="TPR-like_helical_dom_sf"/>
</dbReference>
<proteinExistence type="predicted"/>
<dbReference type="SUPFAM" id="SSF48452">
    <property type="entry name" value="TPR-like"/>
    <property type="match status" value="2"/>
</dbReference>
<evidence type="ECO:0000256" key="2">
    <source>
        <dbReference type="SAM" id="MobiDB-lite"/>
    </source>
</evidence>
<dbReference type="SMART" id="SM00028">
    <property type="entry name" value="TPR"/>
    <property type="match status" value="6"/>
</dbReference>
<organism evidence="3 4">
    <name type="scientific">Lachnellula suecica</name>
    <dbReference type="NCBI Taxonomy" id="602035"/>
    <lineage>
        <taxon>Eukaryota</taxon>
        <taxon>Fungi</taxon>
        <taxon>Dikarya</taxon>
        <taxon>Ascomycota</taxon>
        <taxon>Pezizomycotina</taxon>
        <taxon>Leotiomycetes</taxon>
        <taxon>Helotiales</taxon>
        <taxon>Lachnaceae</taxon>
        <taxon>Lachnellula</taxon>
    </lineage>
</organism>
<dbReference type="Proteomes" id="UP000469558">
    <property type="component" value="Unassembled WGS sequence"/>
</dbReference>
<dbReference type="Pfam" id="PF13181">
    <property type="entry name" value="TPR_8"/>
    <property type="match status" value="2"/>
</dbReference>
<dbReference type="GO" id="GO:0000127">
    <property type="term" value="C:transcription factor TFIIIC complex"/>
    <property type="evidence" value="ECO:0007669"/>
    <property type="project" value="TreeGrafter"/>
</dbReference>
<dbReference type="PROSITE" id="PS50005">
    <property type="entry name" value="TPR"/>
    <property type="match status" value="3"/>
</dbReference>
<dbReference type="AlphaFoldDB" id="A0A8T9C336"/>
<dbReference type="EMBL" id="QGMK01000774">
    <property type="protein sequence ID" value="TVY78404.1"/>
    <property type="molecule type" value="Genomic_DNA"/>
</dbReference>
<comment type="caution">
    <text evidence="3">The sequence shown here is derived from an EMBL/GenBank/DDBJ whole genome shotgun (WGS) entry which is preliminary data.</text>
</comment>
<dbReference type="PANTHER" id="PTHR23082">
    <property type="entry name" value="TRANSCRIPTION INITIATION FACTOR IIIC TFIIIC , POLYPEPTIDE 3-RELATED"/>
    <property type="match status" value="1"/>
</dbReference>
<dbReference type="InterPro" id="IPR019734">
    <property type="entry name" value="TPR_rpt"/>
</dbReference>
<evidence type="ECO:0000256" key="1">
    <source>
        <dbReference type="PROSITE-ProRule" id="PRU00339"/>
    </source>
</evidence>
<dbReference type="GO" id="GO:0006383">
    <property type="term" value="P:transcription by RNA polymerase III"/>
    <property type="evidence" value="ECO:0007669"/>
    <property type="project" value="InterPro"/>
</dbReference>
<reference evidence="3 4" key="1">
    <citation type="submission" date="2018-05" db="EMBL/GenBank/DDBJ databases">
        <title>Genome sequencing and assembly of the regulated plant pathogen Lachnellula willkommii and related sister species for the development of diagnostic species identification markers.</title>
        <authorList>
            <person name="Giroux E."/>
            <person name="Bilodeau G."/>
        </authorList>
    </citation>
    <scope>NUCLEOTIDE SEQUENCE [LARGE SCALE GENOMIC DNA]</scope>
    <source>
        <strain evidence="3 4">CBS 268.59</strain>
    </source>
</reference>